<comment type="caution">
    <text evidence="1">The sequence shown here is derived from an EMBL/GenBank/DDBJ whole genome shotgun (WGS) entry which is preliminary data.</text>
</comment>
<reference evidence="2" key="1">
    <citation type="journal article" date="2023" name="Front. Plant Sci.">
        <title>Chromosomal-level genome assembly of Melastoma candidum provides insights into trichome evolution.</title>
        <authorList>
            <person name="Zhong Y."/>
            <person name="Wu W."/>
            <person name="Sun C."/>
            <person name="Zou P."/>
            <person name="Liu Y."/>
            <person name="Dai S."/>
            <person name="Zhou R."/>
        </authorList>
    </citation>
    <scope>NUCLEOTIDE SEQUENCE [LARGE SCALE GENOMIC DNA]</scope>
</reference>
<protein>
    <submittedName>
        <fullName evidence="1">Uncharacterized protein</fullName>
    </submittedName>
</protein>
<sequence length="213" mass="23629">MTPLLATYGLLDHVEGRIIVPTKTIINPDGVTTANPDYLRWESRDNFALTCVMLAVTEEIGVTIVTSKTSHEAWTRLGTTFVRQTAAQEDLLDQQWRDLEKEQQSMAVYINSVKQQALQYAQIGKPKSQADINRRIYTGLPIDWEPLILAQAERMLELSIEELESLLVGHEECRLYAASHNETLTPGGLSSEAPLSGILGSAPAAAHLTDVWD</sequence>
<keyword evidence="2" id="KW-1185">Reference proteome</keyword>
<dbReference type="Proteomes" id="UP001057402">
    <property type="component" value="Chromosome 12"/>
</dbReference>
<organism evidence="1 2">
    <name type="scientific">Melastoma candidum</name>
    <dbReference type="NCBI Taxonomy" id="119954"/>
    <lineage>
        <taxon>Eukaryota</taxon>
        <taxon>Viridiplantae</taxon>
        <taxon>Streptophyta</taxon>
        <taxon>Embryophyta</taxon>
        <taxon>Tracheophyta</taxon>
        <taxon>Spermatophyta</taxon>
        <taxon>Magnoliopsida</taxon>
        <taxon>eudicotyledons</taxon>
        <taxon>Gunneridae</taxon>
        <taxon>Pentapetalae</taxon>
        <taxon>rosids</taxon>
        <taxon>malvids</taxon>
        <taxon>Myrtales</taxon>
        <taxon>Melastomataceae</taxon>
        <taxon>Melastomatoideae</taxon>
        <taxon>Melastomateae</taxon>
        <taxon>Melastoma</taxon>
    </lineage>
</organism>
<accession>A0ACB9KY14</accession>
<evidence type="ECO:0000313" key="1">
    <source>
        <dbReference type="EMBL" id="KAI4302175.1"/>
    </source>
</evidence>
<name>A0ACB9KY14_9MYRT</name>
<dbReference type="EMBL" id="CM042891">
    <property type="protein sequence ID" value="KAI4302175.1"/>
    <property type="molecule type" value="Genomic_DNA"/>
</dbReference>
<evidence type="ECO:0000313" key="2">
    <source>
        <dbReference type="Proteomes" id="UP001057402"/>
    </source>
</evidence>
<gene>
    <name evidence="1" type="ORF">MLD38_037956</name>
</gene>
<proteinExistence type="predicted"/>